<comment type="caution">
    <text evidence="1">The sequence shown here is derived from an EMBL/GenBank/DDBJ whole genome shotgun (WGS) entry which is preliminary data.</text>
</comment>
<proteinExistence type="predicted"/>
<sequence>MGTPGEGIHDLMITVATPVFDLKNTTVKSANLLGVAGVDIPIREIVKYAPSHKLGANAYSFAVNNNGYVMYHRDLRPLVCYFYKLFIFKTQ</sequence>
<dbReference type="InterPro" id="IPR051173">
    <property type="entry name" value="Ca_channel_alpha-2/delta"/>
</dbReference>
<dbReference type="AlphaFoldDB" id="A0A443SD41"/>
<dbReference type="PANTHER" id="PTHR10166:SF37">
    <property type="entry name" value="STOLID, ISOFORM H"/>
    <property type="match status" value="1"/>
</dbReference>
<dbReference type="VEuPathDB" id="VectorBase:LDEU006620"/>
<evidence type="ECO:0000313" key="2">
    <source>
        <dbReference type="Proteomes" id="UP000288716"/>
    </source>
</evidence>
<name>A0A443SD41_9ACAR</name>
<dbReference type="OrthoDB" id="10054666at2759"/>
<evidence type="ECO:0000313" key="1">
    <source>
        <dbReference type="EMBL" id="RWS25420.1"/>
    </source>
</evidence>
<dbReference type="Gene3D" id="3.30.450.20">
    <property type="entry name" value="PAS domain"/>
    <property type="match status" value="1"/>
</dbReference>
<dbReference type="Proteomes" id="UP000288716">
    <property type="component" value="Unassembled WGS sequence"/>
</dbReference>
<keyword evidence="2" id="KW-1185">Reference proteome</keyword>
<dbReference type="PANTHER" id="PTHR10166">
    <property type="entry name" value="VOLTAGE-DEPENDENT CALCIUM CHANNEL SUBUNIT ALPHA-2/DELTA-RELATED"/>
    <property type="match status" value="1"/>
</dbReference>
<dbReference type="EMBL" id="NCKV01003728">
    <property type="protein sequence ID" value="RWS25420.1"/>
    <property type="molecule type" value="Genomic_DNA"/>
</dbReference>
<organism evidence="1 2">
    <name type="scientific">Leptotrombidium deliense</name>
    <dbReference type="NCBI Taxonomy" id="299467"/>
    <lineage>
        <taxon>Eukaryota</taxon>
        <taxon>Metazoa</taxon>
        <taxon>Ecdysozoa</taxon>
        <taxon>Arthropoda</taxon>
        <taxon>Chelicerata</taxon>
        <taxon>Arachnida</taxon>
        <taxon>Acari</taxon>
        <taxon>Acariformes</taxon>
        <taxon>Trombidiformes</taxon>
        <taxon>Prostigmata</taxon>
        <taxon>Anystina</taxon>
        <taxon>Parasitengona</taxon>
        <taxon>Trombiculoidea</taxon>
        <taxon>Trombiculidae</taxon>
        <taxon>Leptotrombidium</taxon>
    </lineage>
</organism>
<protein>
    <submittedName>
        <fullName evidence="1">Voltage-dependent calcium channel alpha-2/delta: invertebrate-like protein</fullName>
    </submittedName>
</protein>
<accession>A0A443SD41</accession>
<reference evidence="1 2" key="1">
    <citation type="journal article" date="2018" name="Gigascience">
        <title>Genomes of trombidid mites reveal novel predicted allergens and laterally-transferred genes associated with secondary metabolism.</title>
        <authorList>
            <person name="Dong X."/>
            <person name="Chaisiri K."/>
            <person name="Xia D."/>
            <person name="Armstrong S.D."/>
            <person name="Fang Y."/>
            <person name="Donnelly M.J."/>
            <person name="Kadowaki T."/>
            <person name="McGarry J.W."/>
            <person name="Darby A.C."/>
            <person name="Makepeace B.L."/>
        </authorList>
    </citation>
    <scope>NUCLEOTIDE SEQUENCE [LARGE SCALE GENOMIC DNA]</scope>
    <source>
        <strain evidence="1">UoL-UT</strain>
    </source>
</reference>
<dbReference type="GO" id="GO:0005891">
    <property type="term" value="C:voltage-gated calcium channel complex"/>
    <property type="evidence" value="ECO:0007669"/>
    <property type="project" value="TreeGrafter"/>
</dbReference>
<gene>
    <name evidence="1" type="ORF">B4U80_10501</name>
</gene>
<dbReference type="STRING" id="299467.A0A443SD41"/>
<dbReference type="GO" id="GO:0005245">
    <property type="term" value="F:voltage-gated calcium channel activity"/>
    <property type="evidence" value="ECO:0007669"/>
    <property type="project" value="TreeGrafter"/>
</dbReference>